<keyword evidence="5" id="KW-1185">Reference proteome</keyword>
<gene>
    <name evidence="4" type="ORF">SteCoe_27386</name>
</gene>
<evidence type="ECO:0000256" key="1">
    <source>
        <dbReference type="ARBA" id="ARBA00022574"/>
    </source>
</evidence>
<keyword evidence="1 3" id="KW-0853">WD repeat</keyword>
<accession>A0A1R2BAQ3</accession>
<dbReference type="SUPFAM" id="SSF50998">
    <property type="entry name" value="Quinoprotein alcohol dehydrogenase-like"/>
    <property type="match status" value="1"/>
</dbReference>
<dbReference type="InterPro" id="IPR015943">
    <property type="entry name" value="WD40/YVTN_repeat-like_dom_sf"/>
</dbReference>
<organism evidence="4 5">
    <name type="scientific">Stentor coeruleus</name>
    <dbReference type="NCBI Taxonomy" id="5963"/>
    <lineage>
        <taxon>Eukaryota</taxon>
        <taxon>Sar</taxon>
        <taxon>Alveolata</taxon>
        <taxon>Ciliophora</taxon>
        <taxon>Postciliodesmatophora</taxon>
        <taxon>Heterotrichea</taxon>
        <taxon>Heterotrichida</taxon>
        <taxon>Stentoridae</taxon>
        <taxon>Stentor</taxon>
    </lineage>
</organism>
<dbReference type="PROSITE" id="PS50294">
    <property type="entry name" value="WD_REPEATS_REGION"/>
    <property type="match status" value="2"/>
</dbReference>
<evidence type="ECO:0000313" key="5">
    <source>
        <dbReference type="Proteomes" id="UP000187209"/>
    </source>
</evidence>
<dbReference type="OrthoDB" id="376237at2759"/>
<dbReference type="PROSITE" id="PS50082">
    <property type="entry name" value="WD_REPEATS_2"/>
    <property type="match status" value="2"/>
</dbReference>
<comment type="caution">
    <text evidence="4">The sequence shown here is derived from an EMBL/GenBank/DDBJ whole genome shotgun (WGS) entry which is preliminary data.</text>
</comment>
<keyword evidence="2" id="KW-0677">Repeat</keyword>
<evidence type="ECO:0000256" key="2">
    <source>
        <dbReference type="ARBA" id="ARBA00022737"/>
    </source>
</evidence>
<dbReference type="SMART" id="SM00320">
    <property type="entry name" value="WD40"/>
    <property type="match status" value="4"/>
</dbReference>
<evidence type="ECO:0000313" key="4">
    <source>
        <dbReference type="EMBL" id="OMJ73836.1"/>
    </source>
</evidence>
<dbReference type="InterPro" id="IPR011047">
    <property type="entry name" value="Quinoprotein_ADH-like_sf"/>
</dbReference>
<dbReference type="Proteomes" id="UP000187209">
    <property type="component" value="Unassembled WGS sequence"/>
</dbReference>
<dbReference type="PANTHER" id="PTHR44019">
    <property type="entry name" value="WD REPEAT-CONTAINING PROTEIN 55"/>
    <property type="match status" value="1"/>
</dbReference>
<dbReference type="PANTHER" id="PTHR44019:SF8">
    <property type="entry name" value="POC1 CENTRIOLAR PROTEIN HOMOLOG"/>
    <property type="match status" value="1"/>
</dbReference>
<protein>
    <submittedName>
        <fullName evidence="4">Uncharacterized protein</fullName>
    </submittedName>
</protein>
<dbReference type="InterPro" id="IPR019775">
    <property type="entry name" value="WD40_repeat_CS"/>
</dbReference>
<evidence type="ECO:0000256" key="3">
    <source>
        <dbReference type="PROSITE-ProRule" id="PRU00221"/>
    </source>
</evidence>
<sequence>MYVQLKKKPDSVVENVIEQLENQGIFLSNHYSCINCAVVSDDLRYLVTGSGSFRGVDECSIRIWNLTNFNQVYNFKRLPKRVTHISISNDNSFIFAILENTSLYCAELWNSSPIKRLLESKSKMIKISILSKDYGLFLTHEGKFSLINFNTREILLITYYEHETNIECMALKNNRFAYGTSNGILNVCLYENSFVSEPFTVSKGRIKDINFDNEGKFLMFAVQNIKGEGKIYIWDVEAKIVVRKIKTGKSNVINLRYNYQLNILIGKCTNDIQIWDLNTGENFVTLYLDFVYDFFLVKSFLIVVMTGIYNYKNKITAYNIHDLNDFHEFNGHLGVITCIKIDKAKKILASASLDGKIFLWDLKTKKIIRKFLGHTEGVISLDFDDNHVYMASGSLEKSCRVWDFNTGDMIEVIRNNANWVTDVKIAPNCKFIAFACISGNTINVYDINKRKMRVINLIDTFSIRSICILENHKYAVISCEISKVLVLKL</sequence>
<reference evidence="4 5" key="1">
    <citation type="submission" date="2016-11" db="EMBL/GenBank/DDBJ databases">
        <title>The macronuclear genome of Stentor coeruleus: a giant cell with tiny introns.</title>
        <authorList>
            <person name="Slabodnick M."/>
            <person name="Ruby J.G."/>
            <person name="Reiff S.B."/>
            <person name="Swart E.C."/>
            <person name="Gosai S."/>
            <person name="Prabakaran S."/>
            <person name="Witkowska E."/>
            <person name="Larue G.E."/>
            <person name="Fisher S."/>
            <person name="Freeman R.M."/>
            <person name="Gunawardena J."/>
            <person name="Chu W."/>
            <person name="Stover N.A."/>
            <person name="Gregory B.D."/>
            <person name="Nowacki M."/>
            <person name="Derisi J."/>
            <person name="Roy S.W."/>
            <person name="Marshall W.F."/>
            <person name="Sood P."/>
        </authorList>
    </citation>
    <scope>NUCLEOTIDE SEQUENCE [LARGE SCALE GENOMIC DNA]</scope>
    <source>
        <strain evidence="4">WM001</strain>
    </source>
</reference>
<feature type="repeat" description="WD" evidence="3">
    <location>
        <begin position="329"/>
        <end position="370"/>
    </location>
</feature>
<dbReference type="Pfam" id="PF00400">
    <property type="entry name" value="WD40"/>
    <property type="match status" value="3"/>
</dbReference>
<dbReference type="Gene3D" id="2.130.10.10">
    <property type="entry name" value="YVTN repeat-like/Quinoprotein amine dehydrogenase"/>
    <property type="match status" value="2"/>
</dbReference>
<dbReference type="PROSITE" id="PS00678">
    <property type="entry name" value="WD_REPEATS_1"/>
    <property type="match status" value="1"/>
</dbReference>
<proteinExistence type="predicted"/>
<dbReference type="AlphaFoldDB" id="A0A1R2BAQ3"/>
<name>A0A1R2BAQ3_9CILI</name>
<dbReference type="InterPro" id="IPR050505">
    <property type="entry name" value="WDR55/POC1"/>
</dbReference>
<feature type="repeat" description="WD" evidence="3">
    <location>
        <begin position="371"/>
        <end position="412"/>
    </location>
</feature>
<dbReference type="EMBL" id="MPUH01000792">
    <property type="protein sequence ID" value="OMJ73836.1"/>
    <property type="molecule type" value="Genomic_DNA"/>
</dbReference>
<dbReference type="InterPro" id="IPR001680">
    <property type="entry name" value="WD40_rpt"/>
</dbReference>